<dbReference type="PANTHER" id="PTHR11760:SF19">
    <property type="entry name" value="SMALL RIBOSOMAL SUBUNIT PROTEIN US3C"/>
    <property type="match status" value="1"/>
</dbReference>
<evidence type="ECO:0000256" key="8">
    <source>
        <dbReference type="HAMAP-Rule" id="MF_01309"/>
    </source>
</evidence>
<accession>A0A1G2BYZ0</accession>
<evidence type="ECO:0000256" key="5">
    <source>
        <dbReference type="ARBA" id="ARBA00023274"/>
    </source>
</evidence>
<feature type="region of interest" description="Disordered" evidence="10">
    <location>
        <begin position="229"/>
        <end position="263"/>
    </location>
</feature>
<dbReference type="FunFam" id="3.30.300.20:FF:000001">
    <property type="entry name" value="30S ribosomal protein S3"/>
    <property type="match status" value="1"/>
</dbReference>
<dbReference type="InterPro" id="IPR015946">
    <property type="entry name" value="KH_dom-like_a/b"/>
</dbReference>
<dbReference type="Pfam" id="PF00189">
    <property type="entry name" value="Ribosomal_S3_C"/>
    <property type="match status" value="1"/>
</dbReference>
<organism evidence="12 13">
    <name type="scientific">Candidatus Komeilibacteria bacterium RIFOXYC1_FULL_37_11</name>
    <dbReference type="NCBI Taxonomy" id="1798555"/>
    <lineage>
        <taxon>Bacteria</taxon>
        <taxon>Candidatus Komeiliibacteriota</taxon>
    </lineage>
</organism>
<evidence type="ECO:0000256" key="9">
    <source>
        <dbReference type="RuleBase" id="RU003624"/>
    </source>
</evidence>
<evidence type="ECO:0000256" key="4">
    <source>
        <dbReference type="ARBA" id="ARBA00022980"/>
    </source>
</evidence>
<evidence type="ECO:0000256" key="6">
    <source>
        <dbReference type="ARBA" id="ARBA00024998"/>
    </source>
</evidence>
<dbReference type="InterPro" id="IPR018280">
    <property type="entry name" value="Ribosomal_uS3_CS"/>
</dbReference>
<keyword evidence="4 8" id="KW-0689">Ribosomal protein</keyword>
<feature type="compositionally biased region" description="Basic and acidic residues" evidence="10">
    <location>
        <begin position="232"/>
        <end position="253"/>
    </location>
</feature>
<dbReference type="GO" id="GO:0019843">
    <property type="term" value="F:rRNA binding"/>
    <property type="evidence" value="ECO:0007669"/>
    <property type="project" value="UniProtKB-UniRule"/>
</dbReference>
<dbReference type="InterPro" id="IPR001351">
    <property type="entry name" value="Ribosomal_uS3_C"/>
</dbReference>
<dbReference type="NCBIfam" id="TIGR01009">
    <property type="entry name" value="rpsC_bact"/>
    <property type="match status" value="1"/>
</dbReference>
<dbReference type="InterPro" id="IPR009019">
    <property type="entry name" value="KH_sf_prok-type"/>
</dbReference>
<dbReference type="EMBL" id="MHKQ01000011">
    <property type="protein sequence ID" value="OGY94186.1"/>
    <property type="molecule type" value="Genomic_DNA"/>
</dbReference>
<keyword evidence="2 8" id="KW-0699">rRNA-binding</keyword>
<dbReference type="PROSITE" id="PS50823">
    <property type="entry name" value="KH_TYPE_2"/>
    <property type="match status" value="1"/>
</dbReference>
<dbReference type="InterPro" id="IPR005704">
    <property type="entry name" value="Ribosomal_uS3_bac-typ"/>
</dbReference>
<dbReference type="SUPFAM" id="SSF54814">
    <property type="entry name" value="Prokaryotic type KH domain (KH-domain type II)"/>
    <property type="match status" value="1"/>
</dbReference>
<evidence type="ECO:0000313" key="13">
    <source>
        <dbReference type="Proteomes" id="UP000177626"/>
    </source>
</evidence>
<protein>
    <recommendedName>
        <fullName evidence="7 8">Small ribosomal subunit protein uS3</fullName>
    </recommendedName>
</protein>
<sequence length="263" mass="29914">MGKKVNPRVFRLGLSEKWRSRWYSGRDFSKFLQQDVCLRRGLNHELKEAGIDRIEIERNRGEIIVNILAAKPGIIIGRGGSGIEDLKKKIKSKYLDKDIKLSVNIREVAIPNQSANIIVDAVRVDLEKRIPFRRVLKQNVDKVMKAGAKGVKILVAGRLNGVDIARREKIVQGKIPLQTLRSNIDYSRGVAQTMYGVIGIKVWVYKGEYFTKKEEKEATKKLAPVKSAKLFSGDDMKRRPIEKPSTSRRETGTRVHPRAKTKK</sequence>
<comment type="subunit">
    <text evidence="8">Part of the 30S ribosomal subunit. Forms a tight complex with proteins S10 and S14.</text>
</comment>
<feature type="domain" description="KH type-2" evidence="11">
    <location>
        <begin position="38"/>
        <end position="109"/>
    </location>
</feature>
<dbReference type="InterPro" id="IPR004044">
    <property type="entry name" value="KH_dom_type_2"/>
</dbReference>
<evidence type="ECO:0000256" key="2">
    <source>
        <dbReference type="ARBA" id="ARBA00022730"/>
    </source>
</evidence>
<evidence type="ECO:0000256" key="10">
    <source>
        <dbReference type="SAM" id="MobiDB-lite"/>
    </source>
</evidence>
<dbReference type="InterPro" id="IPR036419">
    <property type="entry name" value="Ribosomal_S3_C_sf"/>
</dbReference>
<dbReference type="InterPro" id="IPR057258">
    <property type="entry name" value="Ribosomal_uS3"/>
</dbReference>
<evidence type="ECO:0000256" key="3">
    <source>
        <dbReference type="ARBA" id="ARBA00022884"/>
    </source>
</evidence>
<dbReference type="Proteomes" id="UP000177626">
    <property type="component" value="Unassembled WGS sequence"/>
</dbReference>
<keyword evidence="3 8" id="KW-0694">RNA-binding</keyword>
<dbReference type="AlphaFoldDB" id="A0A1G2BYZ0"/>
<dbReference type="PANTHER" id="PTHR11760">
    <property type="entry name" value="30S/40S RIBOSOMAL PROTEIN S3"/>
    <property type="match status" value="1"/>
</dbReference>
<keyword evidence="5 8" id="KW-0687">Ribonucleoprotein</keyword>
<evidence type="ECO:0000256" key="1">
    <source>
        <dbReference type="ARBA" id="ARBA00010761"/>
    </source>
</evidence>
<dbReference type="Gene3D" id="3.30.300.20">
    <property type="match status" value="1"/>
</dbReference>
<comment type="caution">
    <text evidence="12">The sequence shown here is derived from an EMBL/GenBank/DDBJ whole genome shotgun (WGS) entry which is preliminary data.</text>
</comment>
<dbReference type="GO" id="GO:0022627">
    <property type="term" value="C:cytosolic small ribosomal subunit"/>
    <property type="evidence" value="ECO:0007669"/>
    <property type="project" value="TreeGrafter"/>
</dbReference>
<dbReference type="PROSITE" id="PS00548">
    <property type="entry name" value="RIBOSOMAL_S3"/>
    <property type="match status" value="1"/>
</dbReference>
<dbReference type="GO" id="GO:0003729">
    <property type="term" value="F:mRNA binding"/>
    <property type="evidence" value="ECO:0007669"/>
    <property type="project" value="UniProtKB-UniRule"/>
</dbReference>
<dbReference type="HAMAP" id="MF_01309_B">
    <property type="entry name" value="Ribosomal_uS3_B"/>
    <property type="match status" value="1"/>
</dbReference>
<proteinExistence type="inferred from homology"/>
<comment type="similarity">
    <text evidence="1 8 9">Belongs to the universal ribosomal protein uS3 family.</text>
</comment>
<evidence type="ECO:0000256" key="7">
    <source>
        <dbReference type="ARBA" id="ARBA00035257"/>
    </source>
</evidence>
<dbReference type="Pfam" id="PF07650">
    <property type="entry name" value="KH_2"/>
    <property type="match status" value="1"/>
</dbReference>
<evidence type="ECO:0000313" key="12">
    <source>
        <dbReference type="EMBL" id="OGY94186.1"/>
    </source>
</evidence>
<comment type="function">
    <text evidence="6 8">Binds the lower part of the 30S subunit head. Binds mRNA in the 70S ribosome, positioning it for translation.</text>
</comment>
<evidence type="ECO:0000259" key="11">
    <source>
        <dbReference type="PROSITE" id="PS50823"/>
    </source>
</evidence>
<name>A0A1G2BYZ0_9BACT</name>
<dbReference type="GO" id="GO:0006412">
    <property type="term" value="P:translation"/>
    <property type="evidence" value="ECO:0007669"/>
    <property type="project" value="UniProtKB-UniRule"/>
</dbReference>
<dbReference type="Gene3D" id="3.30.1140.32">
    <property type="entry name" value="Ribosomal protein S3, C-terminal domain"/>
    <property type="match status" value="1"/>
</dbReference>
<gene>
    <name evidence="8" type="primary">rpsC</name>
    <name evidence="12" type="ORF">A2406_01770</name>
</gene>
<reference evidence="12 13" key="1">
    <citation type="journal article" date="2016" name="Nat. Commun.">
        <title>Thousands of microbial genomes shed light on interconnected biogeochemical processes in an aquifer system.</title>
        <authorList>
            <person name="Anantharaman K."/>
            <person name="Brown C.T."/>
            <person name="Hug L.A."/>
            <person name="Sharon I."/>
            <person name="Castelle C.J."/>
            <person name="Probst A.J."/>
            <person name="Thomas B.C."/>
            <person name="Singh A."/>
            <person name="Wilkins M.J."/>
            <person name="Karaoz U."/>
            <person name="Brodie E.L."/>
            <person name="Williams K.H."/>
            <person name="Hubbard S.S."/>
            <person name="Banfield J.F."/>
        </authorList>
    </citation>
    <scope>NUCLEOTIDE SEQUENCE [LARGE SCALE GENOMIC DNA]</scope>
</reference>
<dbReference type="GO" id="GO:0003735">
    <property type="term" value="F:structural constituent of ribosome"/>
    <property type="evidence" value="ECO:0007669"/>
    <property type="project" value="InterPro"/>
</dbReference>
<dbReference type="SUPFAM" id="SSF54821">
    <property type="entry name" value="Ribosomal protein S3 C-terminal domain"/>
    <property type="match status" value="1"/>
</dbReference>
<dbReference type="CDD" id="cd02412">
    <property type="entry name" value="KH-II_30S_S3"/>
    <property type="match status" value="1"/>
</dbReference>